<dbReference type="GO" id="GO:0005829">
    <property type="term" value="C:cytosol"/>
    <property type="evidence" value="ECO:0007669"/>
    <property type="project" value="TreeGrafter"/>
</dbReference>
<dbReference type="SUPFAM" id="SSF52540">
    <property type="entry name" value="P-loop containing nucleoside triphosphate hydrolases"/>
    <property type="match status" value="1"/>
</dbReference>
<dbReference type="InterPro" id="IPR008145">
    <property type="entry name" value="GK/Ca_channel_bsu"/>
</dbReference>
<dbReference type="PANTHER" id="PTHR23117:SF13">
    <property type="entry name" value="GUANYLATE KINASE"/>
    <property type="match status" value="1"/>
</dbReference>
<accession>K1U5G1</accession>
<proteinExistence type="inferred from homology"/>
<keyword evidence="2 5" id="KW-0808">Transferase</keyword>
<dbReference type="EMBL" id="AJWZ01004002">
    <property type="protein sequence ID" value="EKC66676.1"/>
    <property type="molecule type" value="Genomic_DNA"/>
</dbReference>
<comment type="caution">
    <text evidence="5">The sequence shown here is derived from an EMBL/GenBank/DDBJ whole genome shotgun (WGS) entry which is preliminary data.</text>
</comment>
<feature type="non-terminal residue" evidence="5">
    <location>
        <position position="1"/>
    </location>
</feature>
<comment type="similarity">
    <text evidence="1">Belongs to the guanylate kinase family.</text>
</comment>
<evidence type="ECO:0000256" key="3">
    <source>
        <dbReference type="ARBA" id="ARBA00022777"/>
    </source>
</evidence>
<dbReference type="Pfam" id="PF00625">
    <property type="entry name" value="Guanylate_kin"/>
    <property type="match status" value="1"/>
</dbReference>
<evidence type="ECO:0000256" key="1">
    <source>
        <dbReference type="ARBA" id="ARBA00005790"/>
    </source>
</evidence>
<dbReference type="InterPro" id="IPR027417">
    <property type="entry name" value="P-loop_NTPase"/>
</dbReference>
<protein>
    <submittedName>
        <fullName evidence="5">Guanylate kinase</fullName>
        <ecNumber evidence="5">2.7.-.-</ecNumber>
    </submittedName>
</protein>
<dbReference type="GO" id="GO:0004385">
    <property type="term" value="F:GMP kinase activity"/>
    <property type="evidence" value="ECO:0007669"/>
    <property type="project" value="TreeGrafter"/>
</dbReference>
<gene>
    <name evidence="5" type="ORF">OBE_05819</name>
</gene>
<dbReference type="AlphaFoldDB" id="K1U5G1"/>
<dbReference type="EC" id="2.7.-.-" evidence="5"/>
<organism evidence="5">
    <name type="scientific">human gut metagenome</name>
    <dbReference type="NCBI Taxonomy" id="408170"/>
    <lineage>
        <taxon>unclassified sequences</taxon>
        <taxon>metagenomes</taxon>
        <taxon>organismal metagenomes</taxon>
    </lineage>
</organism>
<dbReference type="InterPro" id="IPR008144">
    <property type="entry name" value="Guanylate_kin-like_dom"/>
</dbReference>
<name>K1U5G1_9ZZZZ</name>
<dbReference type="Gene3D" id="3.40.50.300">
    <property type="entry name" value="P-loop containing nucleotide triphosphate hydrolases"/>
    <property type="match status" value="1"/>
</dbReference>
<reference evidence="5" key="1">
    <citation type="journal article" date="2013" name="Environ. Microbiol.">
        <title>Microbiota from the distal guts of lean and obese adolescents exhibit partial functional redundancy besides clear differences in community structure.</title>
        <authorList>
            <person name="Ferrer M."/>
            <person name="Ruiz A."/>
            <person name="Lanza F."/>
            <person name="Haange S.B."/>
            <person name="Oberbach A."/>
            <person name="Till H."/>
            <person name="Bargiela R."/>
            <person name="Campoy C."/>
            <person name="Segura M.T."/>
            <person name="Richter M."/>
            <person name="von Bergen M."/>
            <person name="Seifert J."/>
            <person name="Suarez A."/>
        </authorList>
    </citation>
    <scope>NUCLEOTIDE SEQUENCE</scope>
</reference>
<sequence>VDKWLSEGKTVILKIEVQGAAKIKKMYPLSTAIFIMPPSLEILEHRLRCRGTEDEDDLVRRLEIARGEIEKSRGYDYIVINDDLESAADEVLDIIEK</sequence>
<feature type="domain" description="Guanylate kinase-like" evidence="4">
    <location>
        <begin position="1"/>
        <end position="96"/>
    </location>
</feature>
<keyword evidence="3 5" id="KW-0418">Kinase</keyword>
<dbReference type="PROSITE" id="PS50052">
    <property type="entry name" value="GUANYLATE_KINASE_2"/>
    <property type="match status" value="1"/>
</dbReference>
<evidence type="ECO:0000256" key="2">
    <source>
        <dbReference type="ARBA" id="ARBA00022679"/>
    </source>
</evidence>
<dbReference type="PANTHER" id="PTHR23117">
    <property type="entry name" value="GUANYLATE KINASE-RELATED"/>
    <property type="match status" value="1"/>
</dbReference>
<evidence type="ECO:0000259" key="4">
    <source>
        <dbReference type="PROSITE" id="PS50052"/>
    </source>
</evidence>
<evidence type="ECO:0000313" key="5">
    <source>
        <dbReference type="EMBL" id="EKC66676.1"/>
    </source>
</evidence>